<evidence type="ECO:0000313" key="1">
    <source>
        <dbReference type="EMBL" id="QSO48598.1"/>
    </source>
</evidence>
<dbReference type="Proteomes" id="UP000663505">
    <property type="component" value="Chromosome"/>
</dbReference>
<protein>
    <submittedName>
        <fullName evidence="1">Uncharacterized protein</fullName>
    </submittedName>
</protein>
<accession>A0A9X7W0N4</accession>
<name>A0A9X7W0N4_9BACL</name>
<dbReference type="KEGG" id="afx:JZ786_06370"/>
<sequence>MKFDRNLAIHIADKFYDAMYDFPSTVEILVQDKALSYVLDGISHEIYLNFDQDAYTFLRRPNAAKIDIEFRKEEELYFHCRVIGTDCDFYYPVGPYITALLKPVILDGILPIVKVRSVHLYYNLVVLSIKIQIFDELTSEEDDISVV</sequence>
<evidence type="ECO:0000313" key="2">
    <source>
        <dbReference type="Proteomes" id="UP000663505"/>
    </source>
</evidence>
<organism evidence="1 2">
    <name type="scientific">Alicyclobacillus mengziensis</name>
    <dbReference type="NCBI Taxonomy" id="2931921"/>
    <lineage>
        <taxon>Bacteria</taxon>
        <taxon>Bacillati</taxon>
        <taxon>Bacillota</taxon>
        <taxon>Bacilli</taxon>
        <taxon>Bacillales</taxon>
        <taxon>Alicyclobacillaceae</taxon>
        <taxon>Alicyclobacillus</taxon>
    </lineage>
</organism>
<gene>
    <name evidence="1" type="ORF">JZ786_06370</name>
</gene>
<reference evidence="1 2" key="1">
    <citation type="submission" date="2021-02" db="EMBL/GenBank/DDBJ databases">
        <title>Alicyclobacillus curvatus sp. nov. and Alicyclobacillus mengziensis sp. nov., two acidophilic bacteria isolated from acid mine drainage.</title>
        <authorList>
            <person name="Huang Y."/>
        </authorList>
    </citation>
    <scope>NUCLEOTIDE SEQUENCE [LARGE SCALE GENOMIC DNA]</scope>
    <source>
        <strain evidence="1 2">S30H14</strain>
    </source>
</reference>
<proteinExistence type="predicted"/>
<dbReference type="EMBL" id="CP071182">
    <property type="protein sequence ID" value="QSO48598.1"/>
    <property type="molecule type" value="Genomic_DNA"/>
</dbReference>
<dbReference type="AlphaFoldDB" id="A0A9X7W0N4"/>
<dbReference type="RefSeq" id="WP_206657929.1">
    <property type="nucleotide sequence ID" value="NZ_CP071182.1"/>
</dbReference>
<keyword evidence="2" id="KW-1185">Reference proteome</keyword>